<dbReference type="CDD" id="cd06267">
    <property type="entry name" value="PBP1_LacI_sugar_binding-like"/>
    <property type="match status" value="1"/>
</dbReference>
<dbReference type="PANTHER" id="PTHR30146:SF109">
    <property type="entry name" value="HTH-TYPE TRANSCRIPTIONAL REGULATOR GALS"/>
    <property type="match status" value="1"/>
</dbReference>
<evidence type="ECO:0000313" key="6">
    <source>
        <dbReference type="Proteomes" id="UP000655589"/>
    </source>
</evidence>
<dbReference type="InterPro" id="IPR010982">
    <property type="entry name" value="Lambda_DNA-bd_dom_sf"/>
</dbReference>
<comment type="caution">
    <text evidence="5">The sequence shown here is derived from an EMBL/GenBank/DDBJ whole genome shotgun (WGS) entry which is preliminary data.</text>
</comment>
<evidence type="ECO:0000313" key="5">
    <source>
        <dbReference type="EMBL" id="GGM44322.1"/>
    </source>
</evidence>
<dbReference type="CDD" id="cd01392">
    <property type="entry name" value="HTH_LacI"/>
    <property type="match status" value="1"/>
</dbReference>
<organism evidence="5 6">
    <name type="scientific">Promicromonospora citrea</name>
    <dbReference type="NCBI Taxonomy" id="43677"/>
    <lineage>
        <taxon>Bacteria</taxon>
        <taxon>Bacillati</taxon>
        <taxon>Actinomycetota</taxon>
        <taxon>Actinomycetes</taxon>
        <taxon>Micrococcales</taxon>
        <taxon>Promicromonosporaceae</taxon>
        <taxon>Promicromonospora</taxon>
    </lineage>
</organism>
<sequence>MPATMKDVATRAGVSLKTVSRVVNREPHIRPETMARVEAAIAELGWVPNPSARSLRTGRTGTIGIVVAELRRPYLAMLVEALVHEAERLGLTATVEPTHRRPRRISEVLGERGHLYDGVLLIDPEDLEPVTWDQAQQPVVVIQGGSWQAPVDRVDEDVVEAAGLVARHLGVMGRTRPVLLGPDRARTETDRENLSAALRAALSAVGIEAGAVPRVSLGGVGDRRAGAAAAAEALEVRPDLDALLCVNDEVAIGALSCLVERGVAVPDDVAIIGYDNLADGQFSTPTLTTIDPSPAGLARAALELLTDRLRGGAPAAARQVTVPVTLVRRESTMGMP</sequence>
<proteinExistence type="predicted"/>
<dbReference type="PRINTS" id="PR00036">
    <property type="entry name" value="HTHLACI"/>
</dbReference>
<dbReference type="SUPFAM" id="SSF53822">
    <property type="entry name" value="Periplasmic binding protein-like I"/>
    <property type="match status" value="1"/>
</dbReference>
<dbReference type="Pfam" id="PF13377">
    <property type="entry name" value="Peripla_BP_3"/>
    <property type="match status" value="1"/>
</dbReference>
<dbReference type="Proteomes" id="UP000655589">
    <property type="component" value="Unassembled WGS sequence"/>
</dbReference>
<evidence type="ECO:0000256" key="1">
    <source>
        <dbReference type="ARBA" id="ARBA00023015"/>
    </source>
</evidence>
<dbReference type="InterPro" id="IPR028082">
    <property type="entry name" value="Peripla_BP_I"/>
</dbReference>
<reference evidence="5" key="1">
    <citation type="journal article" date="2014" name="Int. J. Syst. Evol. Microbiol.">
        <title>Complete genome sequence of Corynebacterium casei LMG S-19264T (=DSM 44701T), isolated from a smear-ripened cheese.</title>
        <authorList>
            <consortium name="US DOE Joint Genome Institute (JGI-PGF)"/>
            <person name="Walter F."/>
            <person name="Albersmeier A."/>
            <person name="Kalinowski J."/>
            <person name="Ruckert C."/>
        </authorList>
    </citation>
    <scope>NUCLEOTIDE SEQUENCE</scope>
    <source>
        <strain evidence="5">JCM 3051</strain>
    </source>
</reference>
<keyword evidence="1" id="KW-0805">Transcription regulation</keyword>
<dbReference type="GO" id="GO:0000976">
    <property type="term" value="F:transcription cis-regulatory region binding"/>
    <property type="evidence" value="ECO:0007669"/>
    <property type="project" value="TreeGrafter"/>
</dbReference>
<dbReference type="Gene3D" id="3.40.50.2300">
    <property type="match status" value="2"/>
</dbReference>
<gene>
    <name evidence="5" type="ORF">GCM10010102_44690</name>
</gene>
<keyword evidence="2" id="KW-0238">DNA-binding</keyword>
<keyword evidence="6" id="KW-1185">Reference proteome</keyword>
<dbReference type="EMBL" id="BMPT01000030">
    <property type="protein sequence ID" value="GGM44322.1"/>
    <property type="molecule type" value="Genomic_DNA"/>
</dbReference>
<dbReference type="Gene3D" id="1.10.260.40">
    <property type="entry name" value="lambda repressor-like DNA-binding domains"/>
    <property type="match status" value="1"/>
</dbReference>
<protein>
    <submittedName>
        <fullName evidence="5">LacI family transcriptional regulator</fullName>
    </submittedName>
</protein>
<dbReference type="PROSITE" id="PS50932">
    <property type="entry name" value="HTH_LACI_2"/>
    <property type="match status" value="1"/>
</dbReference>
<dbReference type="AlphaFoldDB" id="A0A8H9L8Z3"/>
<evidence type="ECO:0000256" key="3">
    <source>
        <dbReference type="ARBA" id="ARBA00023163"/>
    </source>
</evidence>
<name>A0A8H9L8Z3_9MICO</name>
<dbReference type="GO" id="GO:0003700">
    <property type="term" value="F:DNA-binding transcription factor activity"/>
    <property type="evidence" value="ECO:0007669"/>
    <property type="project" value="TreeGrafter"/>
</dbReference>
<dbReference type="SMART" id="SM00354">
    <property type="entry name" value="HTH_LACI"/>
    <property type="match status" value="1"/>
</dbReference>
<accession>A0A8H9L8Z3</accession>
<dbReference type="SUPFAM" id="SSF47413">
    <property type="entry name" value="lambda repressor-like DNA-binding domains"/>
    <property type="match status" value="1"/>
</dbReference>
<evidence type="ECO:0000256" key="2">
    <source>
        <dbReference type="ARBA" id="ARBA00023125"/>
    </source>
</evidence>
<feature type="domain" description="HTH lacI-type" evidence="4">
    <location>
        <begin position="3"/>
        <end position="57"/>
    </location>
</feature>
<reference evidence="5" key="2">
    <citation type="submission" date="2020-09" db="EMBL/GenBank/DDBJ databases">
        <authorList>
            <person name="Sun Q."/>
            <person name="Ohkuma M."/>
        </authorList>
    </citation>
    <scope>NUCLEOTIDE SEQUENCE</scope>
    <source>
        <strain evidence="5">JCM 3051</strain>
    </source>
</reference>
<dbReference type="Pfam" id="PF00356">
    <property type="entry name" value="LacI"/>
    <property type="match status" value="1"/>
</dbReference>
<dbReference type="PROSITE" id="PS00356">
    <property type="entry name" value="HTH_LACI_1"/>
    <property type="match status" value="1"/>
</dbReference>
<dbReference type="InterPro" id="IPR000843">
    <property type="entry name" value="HTH_LacI"/>
</dbReference>
<dbReference type="PANTHER" id="PTHR30146">
    <property type="entry name" value="LACI-RELATED TRANSCRIPTIONAL REPRESSOR"/>
    <property type="match status" value="1"/>
</dbReference>
<keyword evidence="3" id="KW-0804">Transcription</keyword>
<evidence type="ECO:0000259" key="4">
    <source>
        <dbReference type="PROSITE" id="PS50932"/>
    </source>
</evidence>
<dbReference type="InterPro" id="IPR046335">
    <property type="entry name" value="LacI/GalR-like_sensor"/>
</dbReference>
<dbReference type="RefSeq" id="WP_171106120.1">
    <property type="nucleotide sequence ID" value="NZ_BMPT01000030.1"/>
</dbReference>